<dbReference type="EMBL" id="PP946909">
    <property type="protein sequence ID" value="XCG97297.1"/>
    <property type="molecule type" value="Genomic_DNA"/>
</dbReference>
<proteinExistence type="predicted"/>
<protein>
    <recommendedName>
        <fullName evidence="2">Helix-turn-helix DNA binding domain protein</fullName>
    </recommendedName>
</protein>
<evidence type="ECO:0000313" key="1">
    <source>
        <dbReference type="EMBL" id="XCG97297.1"/>
    </source>
</evidence>
<reference evidence="1" key="1">
    <citation type="submission" date="2024-06" db="EMBL/GenBank/DDBJ databases">
        <authorList>
            <person name="Logan R."/>
            <person name="Biratu M.A."/>
            <person name="Chestnut P.R."/>
            <person name="Colombo E.M."/>
            <person name="Cuello R.A."/>
            <person name="Duno H.C."/>
            <person name="Karki J."/>
            <person name="Magloire W.D."/>
            <person name="Pozar I.R."/>
            <person name="Rearick M.C."/>
            <person name="Reed J.M."/>
            <person name="Waterman M.J.F."/>
        </authorList>
    </citation>
    <scope>NUCLEOTIDE SEQUENCE</scope>
</reference>
<accession>A0AAU8EFN1</accession>
<sequence>MSAKWTKTPKVGAWALHRSGELDSRRVAEVLEIEGEKYVKLQFWGQVGGPFPASNYMYREDS</sequence>
<name>A0AAU8EFN1_9CAUD</name>
<organism evidence="1">
    <name type="scientific">Microbacterium phage Judebell</name>
    <dbReference type="NCBI Taxonomy" id="3230835"/>
    <lineage>
        <taxon>Viruses</taxon>
        <taxon>Duplodnaviria</taxon>
        <taxon>Heunggongvirae</taxon>
        <taxon>Uroviricota</taxon>
        <taxon>Caudoviricetes</taxon>
        <taxon>Squashvirus</taxon>
    </lineage>
</organism>
<evidence type="ECO:0008006" key="2">
    <source>
        <dbReference type="Google" id="ProtNLM"/>
    </source>
</evidence>